<comment type="caution">
    <text evidence="2">The sequence shown here is derived from an EMBL/GenBank/DDBJ whole genome shotgun (WGS) entry which is preliminary data.</text>
</comment>
<dbReference type="Proteomes" id="UP001211907">
    <property type="component" value="Unassembled WGS sequence"/>
</dbReference>
<feature type="transmembrane region" description="Helical" evidence="1">
    <location>
        <begin position="28"/>
        <end position="50"/>
    </location>
</feature>
<protein>
    <submittedName>
        <fullName evidence="2">Uncharacterized protein</fullName>
    </submittedName>
</protein>
<proteinExistence type="predicted"/>
<evidence type="ECO:0000313" key="2">
    <source>
        <dbReference type="EMBL" id="KAJ3126844.1"/>
    </source>
</evidence>
<keyword evidence="1" id="KW-0812">Transmembrane</keyword>
<evidence type="ECO:0000313" key="3">
    <source>
        <dbReference type="Proteomes" id="UP001211907"/>
    </source>
</evidence>
<name>A0AAD5T3X8_9FUNG</name>
<dbReference type="EMBL" id="JADGJH010000539">
    <property type="protein sequence ID" value="KAJ3126844.1"/>
    <property type="molecule type" value="Genomic_DNA"/>
</dbReference>
<feature type="transmembrane region" description="Helical" evidence="1">
    <location>
        <begin position="57"/>
        <end position="79"/>
    </location>
</feature>
<dbReference type="AlphaFoldDB" id="A0AAD5T3X8"/>
<sequence length="198" mass="21559">MLVILIILSIFAFLNVISLGILLWVPAFWIFELFAIIGFVVDVGGVYAVWKVHPEFLVVFGWAQVVIVVINVIQFIALIATFGGFGVFGIFSVIVSIIFAVIVISTLYPLRRYGLALRAAATVDLVDVVVVKQQENIVEPTALNAEVIVQQQSEVIVQQSEVVLQQFDFAKTPEFAVPVVAVEAPAVEKGAKSSTSPL</sequence>
<evidence type="ECO:0000256" key="1">
    <source>
        <dbReference type="SAM" id="Phobius"/>
    </source>
</evidence>
<keyword evidence="3" id="KW-1185">Reference proteome</keyword>
<organism evidence="2 3">
    <name type="scientific">Physocladia obscura</name>
    <dbReference type="NCBI Taxonomy" id="109957"/>
    <lineage>
        <taxon>Eukaryota</taxon>
        <taxon>Fungi</taxon>
        <taxon>Fungi incertae sedis</taxon>
        <taxon>Chytridiomycota</taxon>
        <taxon>Chytridiomycota incertae sedis</taxon>
        <taxon>Chytridiomycetes</taxon>
        <taxon>Chytridiales</taxon>
        <taxon>Chytriomycetaceae</taxon>
        <taxon>Physocladia</taxon>
    </lineage>
</organism>
<keyword evidence="1" id="KW-0472">Membrane</keyword>
<feature type="transmembrane region" description="Helical" evidence="1">
    <location>
        <begin position="85"/>
        <end position="108"/>
    </location>
</feature>
<reference evidence="2" key="1">
    <citation type="submission" date="2020-05" db="EMBL/GenBank/DDBJ databases">
        <title>Phylogenomic resolution of chytrid fungi.</title>
        <authorList>
            <person name="Stajich J.E."/>
            <person name="Amses K."/>
            <person name="Simmons R."/>
            <person name="Seto K."/>
            <person name="Myers J."/>
            <person name="Bonds A."/>
            <person name="Quandt C.A."/>
            <person name="Barry K."/>
            <person name="Liu P."/>
            <person name="Grigoriev I."/>
            <person name="Longcore J.E."/>
            <person name="James T.Y."/>
        </authorList>
    </citation>
    <scope>NUCLEOTIDE SEQUENCE</scope>
    <source>
        <strain evidence="2">JEL0513</strain>
    </source>
</reference>
<accession>A0AAD5T3X8</accession>
<keyword evidence="1" id="KW-1133">Transmembrane helix</keyword>
<gene>
    <name evidence="2" type="ORF">HK100_010058</name>
</gene>